<accession>A0A5J4V821</accession>
<proteinExistence type="predicted"/>
<feature type="transmembrane region" description="Helical" evidence="1">
    <location>
        <begin position="23"/>
        <end position="43"/>
    </location>
</feature>
<protein>
    <submittedName>
        <fullName evidence="2">Uncharacterized protein</fullName>
    </submittedName>
</protein>
<feature type="transmembrane region" description="Helical" evidence="1">
    <location>
        <begin position="442"/>
        <end position="461"/>
    </location>
</feature>
<dbReference type="Proteomes" id="UP000324800">
    <property type="component" value="Unassembled WGS sequence"/>
</dbReference>
<evidence type="ECO:0000256" key="1">
    <source>
        <dbReference type="SAM" id="Phobius"/>
    </source>
</evidence>
<keyword evidence="1" id="KW-0472">Membrane</keyword>
<dbReference type="AlphaFoldDB" id="A0A5J4V821"/>
<keyword evidence="1" id="KW-0812">Transmembrane</keyword>
<evidence type="ECO:0000313" key="3">
    <source>
        <dbReference type="Proteomes" id="UP000324800"/>
    </source>
</evidence>
<gene>
    <name evidence="2" type="ORF">EZS28_025833</name>
</gene>
<comment type="caution">
    <text evidence="2">The sequence shown here is derived from an EMBL/GenBank/DDBJ whole genome shotgun (WGS) entry which is preliminary data.</text>
</comment>
<keyword evidence="1" id="KW-1133">Transmembrane helix</keyword>
<evidence type="ECO:0000313" key="2">
    <source>
        <dbReference type="EMBL" id="KAA6378640.1"/>
    </source>
</evidence>
<reference evidence="2 3" key="1">
    <citation type="submission" date="2019-03" db="EMBL/GenBank/DDBJ databases">
        <title>Single cell metagenomics reveals metabolic interactions within the superorganism composed of flagellate Streblomastix strix and complex community of Bacteroidetes bacteria on its surface.</title>
        <authorList>
            <person name="Treitli S.C."/>
            <person name="Kolisko M."/>
            <person name="Husnik F."/>
            <person name="Keeling P."/>
            <person name="Hampl V."/>
        </authorList>
    </citation>
    <scope>NUCLEOTIDE SEQUENCE [LARGE SCALE GENOMIC DNA]</scope>
    <source>
        <strain evidence="2">ST1C</strain>
    </source>
</reference>
<sequence>MLTKPYQKVYTKHSPSEIDCSDILMAFIKLALVLASLSTIAYAESIYFQKFSLDGDTIISDQRGTDQGFITVDTEDSTHPWTGTSLSTNFSCFPSGYTQSSDFAINGVFDYTQYQSSCFGLYDYYDSLLQEFEAATVLAYYGLNIQPSVHHLLNCHPTKSKLITDSDPNPNAETIPTGCNLDYTMFSNIKGITPVTCYGASGQIGTGCNAKCQNGIDDVVTYGSSLRMGMATGDPGVPEAYLRRMIARFGPVLGYNNGTSAKRWQVYYGWHLNSTSNYPFYQSITRNGVGPITMNNEASNVFFNITTLVFFTGERQVLTPYNPSVQCTTGKFPSTDGCVCADTDTVCKAGPVVDCTSLDLPPQGCLCTGDFKPDGCYCPDNVTDMKYFSLLECACIPGDLREECKAGPVVDCTNKTLAECPCQTVDTRDACKEAGKDASGTIRIALSVIAAAVVLPMFALFC</sequence>
<dbReference type="EMBL" id="SNRW01009014">
    <property type="protein sequence ID" value="KAA6378640.1"/>
    <property type="molecule type" value="Genomic_DNA"/>
</dbReference>
<name>A0A5J4V821_9EUKA</name>
<organism evidence="2 3">
    <name type="scientific">Streblomastix strix</name>
    <dbReference type="NCBI Taxonomy" id="222440"/>
    <lineage>
        <taxon>Eukaryota</taxon>
        <taxon>Metamonada</taxon>
        <taxon>Preaxostyla</taxon>
        <taxon>Oxymonadida</taxon>
        <taxon>Streblomastigidae</taxon>
        <taxon>Streblomastix</taxon>
    </lineage>
</organism>